<dbReference type="RefSeq" id="YP_002790787.1">
    <property type="nucleotide sequence ID" value="NC_012530.1"/>
</dbReference>
<evidence type="ECO:0000313" key="3">
    <source>
        <dbReference type="Proteomes" id="UP000001878"/>
    </source>
</evidence>
<feature type="compositionally biased region" description="Basic and acidic residues" evidence="1">
    <location>
        <begin position="175"/>
        <end position="245"/>
    </location>
</feature>
<feature type="compositionally biased region" description="Basic and acidic residues" evidence="1">
    <location>
        <begin position="1"/>
        <end position="66"/>
    </location>
</feature>
<sequence>MKSVLKEYDKNKEKAEKDLDKDKDKETDQDKNKESVDVKKDSKPDQEKDKHPSKDEGVADEAKKSDDDDDSSDDVEDSQPENVPVKKEHDGKGEDEGIPINPKPLEDHGSPDKLKSTDKSSVLKLSDLVDVFNGGYSNVSKALEDNSAAIVKVQNQTKDIVDAITSLKELVSEKLANKSVVLDDKAEVSESNDDKKDDSKESEKDSEVSDVKAPDKKPEESHDDKPDDKEKPLEEAESVDDKADVYDTATKSSATDAVADGKDKEDAKEEKETVEKSIPETYIAAINNLSNYTDHIISQAESNSISQEDYASKSVLIQKLASSENSYGFSLDQLKEVADYAEK</sequence>
<feature type="region of interest" description="Disordered" evidence="1">
    <location>
        <begin position="1"/>
        <end position="121"/>
    </location>
</feature>
<accession>C1KFL8</accession>
<dbReference type="Proteomes" id="UP000001878">
    <property type="component" value="Segment"/>
</dbReference>
<proteinExistence type="predicted"/>
<dbReference type="KEGG" id="vg:7750963"/>
<organism evidence="2 3">
    <name type="scientific">Lactobacillus phage Lb338-1</name>
    <dbReference type="NCBI Taxonomy" id="2892342"/>
    <lineage>
        <taxon>Viruses</taxon>
        <taxon>Duplodnaviria</taxon>
        <taxon>Heunggongvirae</taxon>
        <taxon>Uroviricota</taxon>
        <taxon>Caudoviricetes</taxon>
        <taxon>Herelleviridae</taxon>
        <taxon>Mooreparkvirus</taxon>
        <taxon>Mooreparkvirus Lb3381</taxon>
    </lineage>
</organism>
<feature type="compositionally biased region" description="Basic and acidic residues" evidence="1">
    <location>
        <begin position="259"/>
        <end position="275"/>
    </location>
</feature>
<dbReference type="GeneID" id="7750963"/>
<gene>
    <name evidence="2" type="ORF">lb338_phage_108</name>
</gene>
<evidence type="ECO:0000256" key="1">
    <source>
        <dbReference type="SAM" id="MobiDB-lite"/>
    </source>
</evidence>
<feature type="compositionally biased region" description="Acidic residues" evidence="1">
    <location>
        <begin position="67"/>
        <end position="79"/>
    </location>
</feature>
<keyword evidence="3" id="KW-1185">Reference proteome</keyword>
<dbReference type="EMBL" id="FJ822135">
    <property type="protein sequence ID" value="ACO37029.1"/>
    <property type="molecule type" value="Genomic_DNA"/>
</dbReference>
<name>C1KFL8_9CAUD</name>
<feature type="region of interest" description="Disordered" evidence="1">
    <location>
        <begin position="175"/>
        <end position="275"/>
    </location>
</feature>
<reference evidence="2 3" key="1">
    <citation type="journal article" date="2009" name="Gene">
        <title>Genome of a virulent bacteriophage Lb338-1 that lyses the probiotic Lactobacillus paracasei cheese strain.</title>
        <authorList>
            <person name="Alemayehu D."/>
            <person name="Ross R.P."/>
            <person name="O'Sullivan O."/>
            <person name="Coffey A."/>
            <person name="Stanton C."/>
            <person name="Fitzgerald G.F."/>
            <person name="McAuliffe O."/>
        </authorList>
    </citation>
    <scope>NUCLEOTIDE SEQUENCE [LARGE SCALE GENOMIC DNA]</scope>
    <source>
        <strain evidence="2">Lb338-1</strain>
    </source>
</reference>
<protein>
    <submittedName>
        <fullName evidence="2">Uncharacterized protein</fullName>
    </submittedName>
</protein>
<feature type="compositionally biased region" description="Basic and acidic residues" evidence="1">
    <location>
        <begin position="84"/>
        <end position="95"/>
    </location>
</feature>
<evidence type="ECO:0000313" key="2">
    <source>
        <dbReference type="EMBL" id="ACO37029.1"/>
    </source>
</evidence>
<feature type="compositionally biased region" description="Basic and acidic residues" evidence="1">
    <location>
        <begin position="104"/>
        <end position="118"/>
    </location>
</feature>